<dbReference type="Gene3D" id="3.60.40.10">
    <property type="entry name" value="PPM-type phosphatase domain"/>
    <property type="match status" value="1"/>
</dbReference>
<dbReference type="Proteomes" id="UP000835052">
    <property type="component" value="Unassembled WGS sequence"/>
</dbReference>
<dbReference type="InterPro" id="IPR001932">
    <property type="entry name" value="PPM-type_phosphatase-like_dom"/>
</dbReference>
<feature type="compositionally biased region" description="Low complexity" evidence="1">
    <location>
        <begin position="1023"/>
        <end position="1045"/>
    </location>
</feature>
<dbReference type="PANTHER" id="PTHR21586:SF0">
    <property type="entry name" value="PP2C-LIKE DOMAIN-CONTAINING PROTEIN CG9801"/>
    <property type="match status" value="1"/>
</dbReference>
<proteinExistence type="predicted"/>
<feature type="domain" description="PPM-type phosphatase" evidence="2">
    <location>
        <begin position="195"/>
        <end position="553"/>
    </location>
</feature>
<sequence length="1264" mass="140506">MPSSFIRKHVRGLLRSKFGPSTSLEVAAEEVQPEVSATAENDGNDFLLQCYLASFESQREEFPEVYFGKTGLDIPCIQLQRLEPQVFASYTGPDGGLTQVGEVRGHQMVRMANLDDEMSLSVAGSSGEDEENEDEQEAPQGLLCVKKTDPKRNSPLLGSCSSLIGALDHEPSPGRGNAESFDWTQHDPKSAFGISVSLYEKNPLTGVNAGEPIADVWGVVGRTNNGVLALADGVNWGEGARLAARCAIRGAIDHLNQRICGDTLGDTTEVFHQMLAAFHSAHSLILQEGGMLTTLCVALVAPTKCGSSWVLCVCNVGDSLCFVYNRSYGVREVTLGSHDIDQMRDMRDAGGALGPVDGRNPQLHNLTCSMTFVEPGDIVFITSDGVSDNFDPVVGKFCVIKKSDGDNKENSHLPPREDRKISVSTKDNSNREFVRNRTCAASLPCVDAARRHELMLVRMRDVISNGINNQNRTPTSPRRTIYPAVSASLLCNRLIQFSTQLSQAKRRTLENPELYKKEKMSKSEQRARRKAVREQIADMPGKLDHASVVAYHVCHLNDREMTSPLPCAETPTTPVPHDDEASAEVSFSFENFSRVSEASCTETLLTRRSDASADLNISLWNPPPLEPLMLSEIVDKTDRNTRPVSPYEQLPVVSAREDDGGRKRKKHARGTVGRHTLGVDVQWLKRLVVSKKEPPETGVGPSVVEEIRGDVSLSSTNNERVSLRQRLRGILGSNRTLAEPSGQMPRYPQPPAPLASRERSATEQPLHANNARATRWPDGATTTALRPYDGYTSRGPTFDGRRRCLLLLQFDDVDPQNLPAVCSAAPPLQMRKTDIVASSRGRILLLIFMPLQCAHCYSRLSKLNELGQAYEDVRIVVVAPEYESNHIISRTQQQFPSLIVDRCENSWRIYAANNFDAFLVDRCGRIGAVIAHPRSDVSTTSDVADAVRDARHHARCGFCQYDVQYSQQQQRYEPPRVVQAYIKKGAYESNVAPTNAYRNQPFYYQNQRPVEPPRQPSNPVFRTHTTMRTPLPTTTTSPPTTTSSSDYDYYQDDVVATTVAPTKTQIPRPPTRKSSWPTANPTTLQDPSEAEVYERSELPLRLSDDSIPCAAYTDDICFQQQERLGKTGISKCCSKGVYLTDVCIPGKCSNSTLQLCCFQKFIQARYSCCEEKSQSEETGATNKFNKCCHDRFVTEDPCCPQTAASYHWQSVYDVCYPSTHVDYSAVRFEVHFSEGVRVLDLDANRQWEFECRHGKNRPQTAYFP</sequence>
<name>A0A8S1HN70_9PELO</name>
<feature type="compositionally biased region" description="Acidic residues" evidence="1">
    <location>
        <begin position="127"/>
        <end position="137"/>
    </location>
</feature>
<accession>A0A8S1HN70</accession>
<dbReference type="InterPro" id="IPR007671">
    <property type="entry name" value="Selenoprotein-P_N"/>
</dbReference>
<dbReference type="OrthoDB" id="2556847at2759"/>
<dbReference type="SUPFAM" id="SSF52833">
    <property type="entry name" value="Thioredoxin-like"/>
    <property type="match status" value="1"/>
</dbReference>
<dbReference type="Pfam" id="PF04592">
    <property type="entry name" value="SelP_N"/>
    <property type="match status" value="1"/>
</dbReference>
<dbReference type="EMBL" id="CAJGYM010000061">
    <property type="protein sequence ID" value="CAD6195829.1"/>
    <property type="molecule type" value="Genomic_DNA"/>
</dbReference>
<evidence type="ECO:0000313" key="4">
    <source>
        <dbReference type="Proteomes" id="UP000835052"/>
    </source>
</evidence>
<reference evidence="3" key="1">
    <citation type="submission" date="2020-10" db="EMBL/GenBank/DDBJ databases">
        <authorList>
            <person name="Kikuchi T."/>
        </authorList>
    </citation>
    <scope>NUCLEOTIDE SEQUENCE</scope>
    <source>
        <strain evidence="3">NKZ352</strain>
    </source>
</reference>
<dbReference type="InterPro" id="IPR036457">
    <property type="entry name" value="PPM-type-like_dom_sf"/>
</dbReference>
<protein>
    <recommendedName>
        <fullName evidence="2">PPM-type phosphatase domain-containing protein</fullName>
    </recommendedName>
</protein>
<dbReference type="InterPro" id="IPR053287">
    <property type="entry name" value="PP2C-like_domain"/>
</dbReference>
<feature type="region of interest" description="Disordered" evidence="1">
    <location>
        <begin position="1007"/>
        <end position="1047"/>
    </location>
</feature>
<dbReference type="Gene3D" id="3.40.30.10">
    <property type="entry name" value="Glutaredoxin"/>
    <property type="match status" value="1"/>
</dbReference>
<feature type="region of interest" description="Disordered" evidence="1">
    <location>
        <begin position="1061"/>
        <end position="1091"/>
    </location>
</feature>
<dbReference type="AlphaFoldDB" id="A0A8S1HN70"/>
<feature type="region of interest" description="Disordered" evidence="1">
    <location>
        <begin position="121"/>
        <end position="147"/>
    </location>
</feature>
<dbReference type="SUPFAM" id="SSF81606">
    <property type="entry name" value="PP2C-like"/>
    <property type="match status" value="1"/>
</dbReference>
<dbReference type="InterPro" id="IPR036249">
    <property type="entry name" value="Thioredoxin-like_sf"/>
</dbReference>
<evidence type="ECO:0000313" key="3">
    <source>
        <dbReference type="EMBL" id="CAD6195829.1"/>
    </source>
</evidence>
<feature type="compositionally biased region" description="Polar residues" evidence="1">
    <location>
        <begin position="1072"/>
        <end position="1086"/>
    </location>
</feature>
<gene>
    <name evidence="3" type="ORF">CAUJ_LOCUS11747</name>
</gene>
<feature type="region of interest" description="Disordered" evidence="1">
    <location>
        <begin position="405"/>
        <end position="425"/>
    </location>
</feature>
<organism evidence="3 4">
    <name type="scientific">Caenorhabditis auriculariae</name>
    <dbReference type="NCBI Taxonomy" id="2777116"/>
    <lineage>
        <taxon>Eukaryota</taxon>
        <taxon>Metazoa</taxon>
        <taxon>Ecdysozoa</taxon>
        <taxon>Nematoda</taxon>
        <taxon>Chromadorea</taxon>
        <taxon>Rhabditida</taxon>
        <taxon>Rhabditina</taxon>
        <taxon>Rhabditomorpha</taxon>
        <taxon>Rhabditoidea</taxon>
        <taxon>Rhabditidae</taxon>
        <taxon>Peloderinae</taxon>
        <taxon>Caenorhabditis</taxon>
    </lineage>
</organism>
<feature type="region of interest" description="Disordered" evidence="1">
    <location>
        <begin position="733"/>
        <end position="766"/>
    </location>
</feature>
<feature type="compositionally biased region" description="Basic and acidic residues" evidence="1">
    <location>
        <begin position="405"/>
        <end position="421"/>
    </location>
</feature>
<comment type="caution">
    <text evidence="3">The sequence shown here is derived from an EMBL/GenBank/DDBJ whole genome shotgun (WGS) entry which is preliminary data.</text>
</comment>
<dbReference type="SMART" id="SM00332">
    <property type="entry name" value="PP2Cc"/>
    <property type="match status" value="1"/>
</dbReference>
<evidence type="ECO:0000256" key="1">
    <source>
        <dbReference type="SAM" id="MobiDB-lite"/>
    </source>
</evidence>
<keyword evidence="4" id="KW-1185">Reference proteome</keyword>
<dbReference type="PANTHER" id="PTHR21586">
    <property type="entry name" value="TIPA"/>
    <property type="match status" value="1"/>
</dbReference>
<dbReference type="PROSITE" id="PS51746">
    <property type="entry name" value="PPM_2"/>
    <property type="match status" value="1"/>
</dbReference>
<evidence type="ECO:0000259" key="2">
    <source>
        <dbReference type="PROSITE" id="PS51746"/>
    </source>
</evidence>